<dbReference type="InterPro" id="IPR029058">
    <property type="entry name" value="AB_hydrolase_fold"/>
</dbReference>
<dbReference type="SUPFAM" id="SSF53474">
    <property type="entry name" value="alpha/beta-Hydrolases"/>
    <property type="match status" value="1"/>
</dbReference>
<gene>
    <name evidence="8" type="ORF">BDQ12DRAFT_683280</name>
</gene>
<evidence type="ECO:0000256" key="1">
    <source>
        <dbReference type="ARBA" id="ARBA00009431"/>
    </source>
</evidence>
<evidence type="ECO:0000256" key="6">
    <source>
        <dbReference type="ARBA" id="ARBA00023180"/>
    </source>
</evidence>
<dbReference type="EMBL" id="ML213602">
    <property type="protein sequence ID" value="TFK38756.1"/>
    <property type="molecule type" value="Genomic_DNA"/>
</dbReference>
<dbReference type="EC" id="3.4.16.-" evidence="7"/>
<keyword evidence="3 7" id="KW-0645">Protease</keyword>
<evidence type="ECO:0000313" key="8">
    <source>
        <dbReference type="EMBL" id="TFK38756.1"/>
    </source>
</evidence>
<dbReference type="PROSITE" id="PS00131">
    <property type="entry name" value="CARBOXYPEPT_SER_SER"/>
    <property type="match status" value="1"/>
</dbReference>
<keyword evidence="6" id="KW-0325">Glycoprotein</keyword>
<evidence type="ECO:0000256" key="4">
    <source>
        <dbReference type="ARBA" id="ARBA00022729"/>
    </source>
</evidence>
<feature type="chain" id="PRO_5023061763" description="Carboxypeptidase" evidence="7">
    <location>
        <begin position="24"/>
        <end position="498"/>
    </location>
</feature>
<evidence type="ECO:0000256" key="5">
    <source>
        <dbReference type="ARBA" id="ARBA00022801"/>
    </source>
</evidence>
<accession>A0A5C3M307</accession>
<dbReference type="PANTHER" id="PTHR11802">
    <property type="entry name" value="SERINE PROTEASE FAMILY S10 SERINE CARBOXYPEPTIDASE"/>
    <property type="match status" value="1"/>
</dbReference>
<dbReference type="Proteomes" id="UP000308652">
    <property type="component" value="Unassembled WGS sequence"/>
</dbReference>
<sequence>MSVKKLTLLALSLLLSVETSVTATHHRGIVQDQATFNHGVDSTSTRIEDLSQLSENLFSELKHPSFPRHSVRIKKTRFCDETVKAYTGYIDIEARHLFFYFFESRSNPEADDIIYWTNGGPGCSPAAGLFMELGPCRILDAAGPKFHPESWNSKANLLAVEQPVGVGFSYADYGEHVDSSEEAAKDLAAFLAIFFEHFKQFRGRGLHMAGESYAGIYIPLFAAEVYDQNTKLIKEGMSPINLTSIMIGNGLSDAATMFPSYYDMQCTFVSGMKPIQDISTCVRMKQAVPRCKKWIRESCVEQLDRMNCQAALGFCATALESPIEKTGLNPYDLTRKCGESDQIPCYPLTSHISRYLSIPSVREQLGVDPSTPTNFSLVDWDMNTRLGNNMDHVRSTTPYIAALLERRVRVLIYVGEQDFSCNWIGNEQWTLDMEWSGGNEFRKQDLETWNVDGKKAGKVRSAMGLSFVTVEGAGHMVPYDKPKQSLELCNRWIYERNI</sequence>
<keyword evidence="5 7" id="KW-0378">Hydrolase</keyword>
<protein>
    <recommendedName>
        <fullName evidence="7">Carboxypeptidase</fullName>
        <ecNumber evidence="7">3.4.16.-</ecNumber>
    </recommendedName>
</protein>
<dbReference type="PRINTS" id="PR00724">
    <property type="entry name" value="CRBOXYPTASEC"/>
</dbReference>
<evidence type="ECO:0000256" key="7">
    <source>
        <dbReference type="RuleBase" id="RU361156"/>
    </source>
</evidence>
<evidence type="ECO:0000256" key="3">
    <source>
        <dbReference type="ARBA" id="ARBA00022670"/>
    </source>
</evidence>
<dbReference type="InterPro" id="IPR033124">
    <property type="entry name" value="Ser_caboxypep_his_AS"/>
</dbReference>
<dbReference type="PANTHER" id="PTHR11802:SF113">
    <property type="entry name" value="SERINE CARBOXYPEPTIDASE CTSA-4.1"/>
    <property type="match status" value="1"/>
</dbReference>
<comment type="similarity">
    <text evidence="1 7">Belongs to the peptidase S10 family.</text>
</comment>
<proteinExistence type="inferred from homology"/>
<dbReference type="PROSITE" id="PS00560">
    <property type="entry name" value="CARBOXYPEPT_SER_HIS"/>
    <property type="match status" value="1"/>
</dbReference>
<name>A0A5C3M307_9AGAR</name>
<dbReference type="GO" id="GO:0006508">
    <property type="term" value="P:proteolysis"/>
    <property type="evidence" value="ECO:0007669"/>
    <property type="project" value="UniProtKB-KW"/>
</dbReference>
<dbReference type="Pfam" id="PF00450">
    <property type="entry name" value="Peptidase_S10"/>
    <property type="match status" value="1"/>
</dbReference>
<keyword evidence="2 7" id="KW-0121">Carboxypeptidase</keyword>
<evidence type="ECO:0000313" key="9">
    <source>
        <dbReference type="Proteomes" id="UP000308652"/>
    </source>
</evidence>
<evidence type="ECO:0000256" key="2">
    <source>
        <dbReference type="ARBA" id="ARBA00022645"/>
    </source>
</evidence>
<reference evidence="8 9" key="1">
    <citation type="journal article" date="2019" name="Nat. Ecol. Evol.">
        <title>Megaphylogeny resolves global patterns of mushroom evolution.</title>
        <authorList>
            <person name="Varga T."/>
            <person name="Krizsan K."/>
            <person name="Foldi C."/>
            <person name="Dima B."/>
            <person name="Sanchez-Garcia M."/>
            <person name="Sanchez-Ramirez S."/>
            <person name="Szollosi G.J."/>
            <person name="Szarkandi J.G."/>
            <person name="Papp V."/>
            <person name="Albert L."/>
            <person name="Andreopoulos W."/>
            <person name="Angelini C."/>
            <person name="Antonin V."/>
            <person name="Barry K.W."/>
            <person name="Bougher N.L."/>
            <person name="Buchanan P."/>
            <person name="Buyck B."/>
            <person name="Bense V."/>
            <person name="Catcheside P."/>
            <person name="Chovatia M."/>
            <person name="Cooper J."/>
            <person name="Damon W."/>
            <person name="Desjardin D."/>
            <person name="Finy P."/>
            <person name="Geml J."/>
            <person name="Haridas S."/>
            <person name="Hughes K."/>
            <person name="Justo A."/>
            <person name="Karasinski D."/>
            <person name="Kautmanova I."/>
            <person name="Kiss B."/>
            <person name="Kocsube S."/>
            <person name="Kotiranta H."/>
            <person name="LaButti K.M."/>
            <person name="Lechner B.E."/>
            <person name="Liimatainen K."/>
            <person name="Lipzen A."/>
            <person name="Lukacs Z."/>
            <person name="Mihaltcheva S."/>
            <person name="Morgado L.N."/>
            <person name="Niskanen T."/>
            <person name="Noordeloos M.E."/>
            <person name="Ohm R.A."/>
            <person name="Ortiz-Santana B."/>
            <person name="Ovrebo C."/>
            <person name="Racz N."/>
            <person name="Riley R."/>
            <person name="Savchenko A."/>
            <person name="Shiryaev A."/>
            <person name="Soop K."/>
            <person name="Spirin V."/>
            <person name="Szebenyi C."/>
            <person name="Tomsovsky M."/>
            <person name="Tulloss R.E."/>
            <person name="Uehling J."/>
            <person name="Grigoriev I.V."/>
            <person name="Vagvolgyi C."/>
            <person name="Papp T."/>
            <person name="Martin F.M."/>
            <person name="Miettinen O."/>
            <person name="Hibbett D.S."/>
            <person name="Nagy L.G."/>
        </authorList>
    </citation>
    <scope>NUCLEOTIDE SEQUENCE [LARGE SCALE GENOMIC DNA]</scope>
    <source>
        <strain evidence="8 9">CBS 166.37</strain>
    </source>
</reference>
<dbReference type="InterPro" id="IPR018202">
    <property type="entry name" value="Ser_caboxypep_ser_AS"/>
</dbReference>
<feature type="signal peptide" evidence="7">
    <location>
        <begin position="1"/>
        <end position="23"/>
    </location>
</feature>
<dbReference type="STRING" id="68775.A0A5C3M307"/>
<dbReference type="Gene3D" id="3.40.50.1820">
    <property type="entry name" value="alpha/beta hydrolase"/>
    <property type="match status" value="1"/>
</dbReference>
<dbReference type="InterPro" id="IPR001563">
    <property type="entry name" value="Peptidase_S10"/>
</dbReference>
<dbReference type="GO" id="GO:0004185">
    <property type="term" value="F:serine-type carboxypeptidase activity"/>
    <property type="evidence" value="ECO:0007669"/>
    <property type="project" value="UniProtKB-UniRule"/>
</dbReference>
<dbReference type="Gene3D" id="1.10.287.410">
    <property type="match status" value="1"/>
</dbReference>
<keyword evidence="4 7" id="KW-0732">Signal</keyword>
<organism evidence="8 9">
    <name type="scientific">Crucibulum laeve</name>
    <dbReference type="NCBI Taxonomy" id="68775"/>
    <lineage>
        <taxon>Eukaryota</taxon>
        <taxon>Fungi</taxon>
        <taxon>Dikarya</taxon>
        <taxon>Basidiomycota</taxon>
        <taxon>Agaricomycotina</taxon>
        <taxon>Agaricomycetes</taxon>
        <taxon>Agaricomycetidae</taxon>
        <taxon>Agaricales</taxon>
        <taxon>Agaricineae</taxon>
        <taxon>Nidulariaceae</taxon>
        <taxon>Crucibulum</taxon>
    </lineage>
</organism>
<dbReference type="GO" id="GO:0000324">
    <property type="term" value="C:fungal-type vacuole"/>
    <property type="evidence" value="ECO:0007669"/>
    <property type="project" value="TreeGrafter"/>
</dbReference>
<dbReference type="OrthoDB" id="443318at2759"/>
<dbReference type="AlphaFoldDB" id="A0A5C3M307"/>
<keyword evidence="9" id="KW-1185">Reference proteome</keyword>